<evidence type="ECO:0000313" key="3">
    <source>
        <dbReference type="Proteomes" id="UP000634136"/>
    </source>
</evidence>
<accession>A0A834WX97</accession>
<evidence type="ECO:0000256" key="1">
    <source>
        <dbReference type="SAM" id="MobiDB-lite"/>
    </source>
</evidence>
<feature type="region of interest" description="Disordered" evidence="1">
    <location>
        <begin position="1"/>
        <end position="36"/>
    </location>
</feature>
<organism evidence="2 3">
    <name type="scientific">Senna tora</name>
    <dbReference type="NCBI Taxonomy" id="362788"/>
    <lineage>
        <taxon>Eukaryota</taxon>
        <taxon>Viridiplantae</taxon>
        <taxon>Streptophyta</taxon>
        <taxon>Embryophyta</taxon>
        <taxon>Tracheophyta</taxon>
        <taxon>Spermatophyta</taxon>
        <taxon>Magnoliopsida</taxon>
        <taxon>eudicotyledons</taxon>
        <taxon>Gunneridae</taxon>
        <taxon>Pentapetalae</taxon>
        <taxon>rosids</taxon>
        <taxon>fabids</taxon>
        <taxon>Fabales</taxon>
        <taxon>Fabaceae</taxon>
        <taxon>Caesalpinioideae</taxon>
        <taxon>Cassia clade</taxon>
        <taxon>Senna</taxon>
    </lineage>
</organism>
<keyword evidence="3" id="KW-1185">Reference proteome</keyword>
<protein>
    <submittedName>
        <fullName evidence="2">Uncharacterized protein</fullName>
    </submittedName>
</protein>
<dbReference type="EMBL" id="JAAIUW010000004">
    <property type="protein sequence ID" value="KAF7834082.1"/>
    <property type="molecule type" value="Genomic_DNA"/>
</dbReference>
<proteinExistence type="predicted"/>
<gene>
    <name evidence="2" type="ORF">G2W53_008941</name>
</gene>
<dbReference type="Proteomes" id="UP000634136">
    <property type="component" value="Unassembled WGS sequence"/>
</dbReference>
<sequence>MEIASSEQHAPFHEPKPIAGRGGRESPASEQHAPLQ</sequence>
<dbReference type="AlphaFoldDB" id="A0A834WX97"/>
<comment type="caution">
    <text evidence="2">The sequence shown here is derived from an EMBL/GenBank/DDBJ whole genome shotgun (WGS) entry which is preliminary data.</text>
</comment>
<evidence type="ECO:0000313" key="2">
    <source>
        <dbReference type="EMBL" id="KAF7834082.1"/>
    </source>
</evidence>
<name>A0A834WX97_9FABA</name>
<reference evidence="2" key="1">
    <citation type="submission" date="2020-09" db="EMBL/GenBank/DDBJ databases">
        <title>Genome-Enabled Discovery of Anthraquinone Biosynthesis in Senna tora.</title>
        <authorList>
            <person name="Kang S.-H."/>
            <person name="Pandey R.P."/>
            <person name="Lee C.-M."/>
            <person name="Sim J.-S."/>
            <person name="Jeong J.-T."/>
            <person name="Choi B.-S."/>
            <person name="Jung M."/>
            <person name="Ginzburg D."/>
            <person name="Zhao K."/>
            <person name="Won S.Y."/>
            <person name="Oh T.-J."/>
            <person name="Yu Y."/>
            <person name="Kim N.-H."/>
            <person name="Lee O.R."/>
            <person name="Lee T.-H."/>
            <person name="Bashyal P."/>
            <person name="Kim T.-S."/>
            <person name="Lee W.-H."/>
            <person name="Kawkins C."/>
            <person name="Kim C.-K."/>
            <person name="Kim J.S."/>
            <person name="Ahn B.O."/>
            <person name="Rhee S.Y."/>
            <person name="Sohng J.K."/>
        </authorList>
    </citation>
    <scope>NUCLEOTIDE SEQUENCE</scope>
    <source>
        <tissue evidence="2">Leaf</tissue>
    </source>
</reference>